<accession>A0A4C1WXS4</accession>
<comment type="caution">
    <text evidence="2">The sequence shown here is derived from an EMBL/GenBank/DDBJ whole genome shotgun (WGS) entry which is preliminary data.</text>
</comment>
<proteinExistence type="predicted"/>
<keyword evidence="3" id="KW-1185">Reference proteome</keyword>
<organism evidence="2 3">
    <name type="scientific">Eumeta variegata</name>
    <name type="common">Bagworm moth</name>
    <name type="synonym">Eumeta japonica</name>
    <dbReference type="NCBI Taxonomy" id="151549"/>
    <lineage>
        <taxon>Eukaryota</taxon>
        <taxon>Metazoa</taxon>
        <taxon>Ecdysozoa</taxon>
        <taxon>Arthropoda</taxon>
        <taxon>Hexapoda</taxon>
        <taxon>Insecta</taxon>
        <taxon>Pterygota</taxon>
        <taxon>Neoptera</taxon>
        <taxon>Endopterygota</taxon>
        <taxon>Lepidoptera</taxon>
        <taxon>Glossata</taxon>
        <taxon>Ditrysia</taxon>
        <taxon>Tineoidea</taxon>
        <taxon>Psychidae</taxon>
        <taxon>Oiketicinae</taxon>
        <taxon>Eumeta</taxon>
    </lineage>
</organism>
<gene>
    <name evidence="2" type="ORF">EVAR_18961_1</name>
</gene>
<evidence type="ECO:0000256" key="1">
    <source>
        <dbReference type="SAM" id="MobiDB-lite"/>
    </source>
</evidence>
<evidence type="ECO:0000313" key="3">
    <source>
        <dbReference type="Proteomes" id="UP000299102"/>
    </source>
</evidence>
<name>A0A4C1WXS4_EUMVA</name>
<sequence length="106" mass="11970">MEKSRSNGKSDQNQQIEMAMDSLRHTKNQYPLWEKGSRVTTAYKMLSLCYVDAPSDSETIGAVCTSECAPCTLCIVTGEPLSVRLLTPYLDIRSARRRRWSGRVHS</sequence>
<protein>
    <submittedName>
        <fullName evidence="2">Uncharacterized protein</fullName>
    </submittedName>
</protein>
<dbReference type="Proteomes" id="UP000299102">
    <property type="component" value="Unassembled WGS sequence"/>
</dbReference>
<feature type="region of interest" description="Disordered" evidence="1">
    <location>
        <begin position="1"/>
        <end position="21"/>
    </location>
</feature>
<evidence type="ECO:0000313" key="2">
    <source>
        <dbReference type="EMBL" id="GBP55670.1"/>
    </source>
</evidence>
<reference evidence="2 3" key="1">
    <citation type="journal article" date="2019" name="Commun. Biol.">
        <title>The bagworm genome reveals a unique fibroin gene that provides high tensile strength.</title>
        <authorList>
            <person name="Kono N."/>
            <person name="Nakamura H."/>
            <person name="Ohtoshi R."/>
            <person name="Tomita M."/>
            <person name="Numata K."/>
            <person name="Arakawa K."/>
        </authorList>
    </citation>
    <scope>NUCLEOTIDE SEQUENCE [LARGE SCALE GENOMIC DNA]</scope>
</reference>
<dbReference type="AlphaFoldDB" id="A0A4C1WXS4"/>
<dbReference type="EMBL" id="BGZK01000675">
    <property type="protein sequence ID" value="GBP55670.1"/>
    <property type="molecule type" value="Genomic_DNA"/>
</dbReference>
<feature type="compositionally biased region" description="Polar residues" evidence="1">
    <location>
        <begin position="7"/>
        <end position="16"/>
    </location>
</feature>